<proteinExistence type="predicted"/>
<protein>
    <recommendedName>
        <fullName evidence="1">Reverse transcriptase Ty1/copia-type domain-containing protein</fullName>
    </recommendedName>
</protein>
<dbReference type="Pfam" id="PF07727">
    <property type="entry name" value="RVT_2"/>
    <property type="match status" value="1"/>
</dbReference>
<gene>
    <name evidence="2" type="ORF">OSB04_029255</name>
</gene>
<dbReference type="Proteomes" id="UP001172457">
    <property type="component" value="Chromosome 7"/>
</dbReference>
<dbReference type="InterPro" id="IPR013103">
    <property type="entry name" value="RVT_2"/>
</dbReference>
<accession>A0AA38WA38</accession>
<dbReference type="EMBL" id="JARYMX010000007">
    <property type="protein sequence ID" value="KAJ9542749.1"/>
    <property type="molecule type" value="Genomic_DNA"/>
</dbReference>
<feature type="domain" description="Reverse transcriptase Ty1/copia-type" evidence="1">
    <location>
        <begin position="1"/>
        <end position="67"/>
    </location>
</feature>
<evidence type="ECO:0000313" key="3">
    <source>
        <dbReference type="Proteomes" id="UP001172457"/>
    </source>
</evidence>
<evidence type="ECO:0000259" key="1">
    <source>
        <dbReference type="Pfam" id="PF07727"/>
    </source>
</evidence>
<dbReference type="AlphaFoldDB" id="A0AA38WA38"/>
<evidence type="ECO:0000313" key="2">
    <source>
        <dbReference type="EMBL" id="KAJ9542749.1"/>
    </source>
</evidence>
<name>A0AA38WA38_9ASTR</name>
<keyword evidence="3" id="KW-1185">Reference proteome</keyword>
<sequence>MDVKCAFLNGVLQEEVYVEQPEGFVDPRYPTQVFVLDKALYGLKQAPRAWYETLTIYLIGAGYKKGTIDPASLQTPEMTHLISSPVPNKVTSNLPCQRKKNTAEHWLSEWIIDRSIRPGAHRIGLVHEVGSRKPLLDLTSGPRSPAERRDYKAATEGIPTNVPINWVMSKP</sequence>
<comment type="caution">
    <text evidence="2">The sequence shown here is derived from an EMBL/GenBank/DDBJ whole genome shotgun (WGS) entry which is preliminary data.</text>
</comment>
<organism evidence="2 3">
    <name type="scientific">Centaurea solstitialis</name>
    <name type="common">yellow star-thistle</name>
    <dbReference type="NCBI Taxonomy" id="347529"/>
    <lineage>
        <taxon>Eukaryota</taxon>
        <taxon>Viridiplantae</taxon>
        <taxon>Streptophyta</taxon>
        <taxon>Embryophyta</taxon>
        <taxon>Tracheophyta</taxon>
        <taxon>Spermatophyta</taxon>
        <taxon>Magnoliopsida</taxon>
        <taxon>eudicotyledons</taxon>
        <taxon>Gunneridae</taxon>
        <taxon>Pentapetalae</taxon>
        <taxon>asterids</taxon>
        <taxon>campanulids</taxon>
        <taxon>Asterales</taxon>
        <taxon>Asteraceae</taxon>
        <taxon>Carduoideae</taxon>
        <taxon>Cardueae</taxon>
        <taxon>Centaureinae</taxon>
        <taxon>Centaurea</taxon>
    </lineage>
</organism>
<reference evidence="2" key="1">
    <citation type="submission" date="2023-03" db="EMBL/GenBank/DDBJ databases">
        <title>Chromosome-scale reference genome and RAD-based genetic map of yellow starthistle (Centaurea solstitialis) reveal putative structural variation and QTLs associated with invader traits.</title>
        <authorList>
            <person name="Reatini B."/>
            <person name="Cang F.A."/>
            <person name="Jiang Q."/>
            <person name="Mckibben M.T.W."/>
            <person name="Barker M.S."/>
            <person name="Rieseberg L.H."/>
            <person name="Dlugosch K.M."/>
        </authorList>
    </citation>
    <scope>NUCLEOTIDE SEQUENCE</scope>
    <source>
        <strain evidence="2">CAN-66</strain>
        <tissue evidence="2">Leaf</tissue>
    </source>
</reference>